<keyword evidence="3" id="KW-0808">Transferase</keyword>
<evidence type="ECO:0000259" key="2">
    <source>
        <dbReference type="Pfam" id="PF13439"/>
    </source>
</evidence>
<evidence type="ECO:0000313" key="4">
    <source>
        <dbReference type="Proteomes" id="UP000034508"/>
    </source>
</evidence>
<dbReference type="Proteomes" id="UP000034508">
    <property type="component" value="Unassembled WGS sequence"/>
</dbReference>
<dbReference type="PATRIC" id="fig|1618331.3.peg.699"/>
<dbReference type="EMBL" id="LBSM01000013">
    <property type="protein sequence ID" value="KKQ17930.1"/>
    <property type="molecule type" value="Genomic_DNA"/>
</dbReference>
<evidence type="ECO:0000313" key="3">
    <source>
        <dbReference type="EMBL" id="KKQ17930.1"/>
    </source>
</evidence>
<accession>A0A0G0FVR0</accession>
<dbReference type="AlphaFoldDB" id="A0A0G0FVR0"/>
<dbReference type="GO" id="GO:0016757">
    <property type="term" value="F:glycosyltransferase activity"/>
    <property type="evidence" value="ECO:0007669"/>
    <property type="project" value="InterPro"/>
</dbReference>
<reference evidence="3 4" key="1">
    <citation type="journal article" date="2015" name="Nature">
        <title>rRNA introns, odd ribosomes, and small enigmatic genomes across a large radiation of phyla.</title>
        <authorList>
            <person name="Brown C.T."/>
            <person name="Hug L.A."/>
            <person name="Thomas B.C."/>
            <person name="Sharon I."/>
            <person name="Castelle C.J."/>
            <person name="Singh A."/>
            <person name="Wilkins M.J."/>
            <person name="Williams K.H."/>
            <person name="Banfield J.F."/>
        </authorList>
    </citation>
    <scope>NUCLEOTIDE SEQUENCE [LARGE SCALE GENOMIC DNA]</scope>
</reference>
<name>A0A0G0FVR0_9BACT</name>
<dbReference type="Pfam" id="PF13439">
    <property type="entry name" value="Glyco_transf_4"/>
    <property type="match status" value="1"/>
</dbReference>
<gene>
    <name evidence="3" type="ORF">US31_C0013G0013</name>
</gene>
<dbReference type="PANTHER" id="PTHR45947">
    <property type="entry name" value="SULFOQUINOVOSYL TRANSFERASE SQD2"/>
    <property type="match status" value="1"/>
</dbReference>
<dbReference type="PANTHER" id="PTHR45947:SF3">
    <property type="entry name" value="SULFOQUINOVOSYL TRANSFERASE SQD2"/>
    <property type="match status" value="1"/>
</dbReference>
<dbReference type="Pfam" id="PF00534">
    <property type="entry name" value="Glycos_transf_1"/>
    <property type="match status" value="1"/>
</dbReference>
<dbReference type="InterPro" id="IPR050194">
    <property type="entry name" value="Glycosyltransferase_grp1"/>
</dbReference>
<sequence>MRIAIIAKLLAPISSSSLGGQESFIYYLSKELVRRNHHITVFASGDSEIENVKIFPTIKESPWSKARRLSPEKQKVIYRNTTEQSDGYIKILLYLKENEKDFDIVHDNACDSLTLLMGNLIQTPVVTTLHVPTAQFRSVVLDQKNKKNYFVAISKRQKFLSKNIKASDVNYNGTDEKKFEFSPTDNGYLAWIGRISPEKGLEKAIEISDRTNIPLKFGGTIMNKKYFMSKIEPKIKKAKNVKFLGKLAHQELVHFYQNAKVLLFPIDWEEPFGLVMIEAMSCGTPIIAFKKGSVPEIILGGKTGFICRPKDVDSMIQVVKKIYKMSPDRYQKMRLDCRKHVENKFTIEKMVDGYEKIYRKVIAKNKSKNK</sequence>
<dbReference type="Gene3D" id="3.40.50.2000">
    <property type="entry name" value="Glycogen Phosphorylase B"/>
    <property type="match status" value="2"/>
</dbReference>
<comment type="caution">
    <text evidence="3">The sequence shown here is derived from an EMBL/GenBank/DDBJ whole genome shotgun (WGS) entry which is preliminary data.</text>
</comment>
<evidence type="ECO:0000259" key="1">
    <source>
        <dbReference type="Pfam" id="PF00534"/>
    </source>
</evidence>
<dbReference type="InterPro" id="IPR001296">
    <property type="entry name" value="Glyco_trans_1"/>
</dbReference>
<proteinExistence type="predicted"/>
<protein>
    <submittedName>
        <fullName evidence="3">Glycosyl transferase group 1</fullName>
    </submittedName>
</protein>
<dbReference type="InterPro" id="IPR028098">
    <property type="entry name" value="Glyco_trans_4-like_N"/>
</dbReference>
<organism evidence="3 4">
    <name type="scientific">Berkelbacteria bacterium GW2011_GWA1_36_9</name>
    <dbReference type="NCBI Taxonomy" id="1618331"/>
    <lineage>
        <taxon>Bacteria</taxon>
        <taxon>Candidatus Berkelbacteria</taxon>
    </lineage>
</organism>
<dbReference type="CDD" id="cd03802">
    <property type="entry name" value="GT4_AviGT4-like"/>
    <property type="match status" value="1"/>
</dbReference>
<feature type="domain" description="Glycosyltransferase subfamily 4-like N-terminal" evidence="2">
    <location>
        <begin position="19"/>
        <end position="142"/>
    </location>
</feature>
<feature type="domain" description="Glycosyl transferase family 1" evidence="1">
    <location>
        <begin position="176"/>
        <end position="333"/>
    </location>
</feature>
<dbReference type="SUPFAM" id="SSF53756">
    <property type="entry name" value="UDP-Glycosyltransferase/glycogen phosphorylase"/>
    <property type="match status" value="1"/>
</dbReference>